<evidence type="ECO:0000259" key="2">
    <source>
        <dbReference type="PROSITE" id="PS50076"/>
    </source>
</evidence>
<feature type="region of interest" description="Disordered" evidence="1">
    <location>
        <begin position="170"/>
        <end position="226"/>
    </location>
</feature>
<dbReference type="InterPro" id="IPR001623">
    <property type="entry name" value="DnaJ_domain"/>
</dbReference>
<dbReference type="InterPro" id="IPR036869">
    <property type="entry name" value="J_dom_sf"/>
</dbReference>
<proteinExistence type="predicted"/>
<dbReference type="Pfam" id="PF00226">
    <property type="entry name" value="DnaJ"/>
    <property type="match status" value="1"/>
</dbReference>
<dbReference type="Gene3D" id="1.10.287.110">
    <property type="entry name" value="DnaJ domain"/>
    <property type="match status" value="1"/>
</dbReference>
<accession>A0A381UN94</accession>
<dbReference type="AlphaFoldDB" id="A0A381UN94"/>
<feature type="compositionally biased region" description="Basic and acidic residues" evidence="1">
    <location>
        <begin position="211"/>
        <end position="226"/>
    </location>
</feature>
<dbReference type="PROSITE" id="PS50076">
    <property type="entry name" value="DNAJ_2"/>
    <property type="match status" value="1"/>
</dbReference>
<name>A0A381UN94_9ZZZZ</name>
<gene>
    <name evidence="3" type="ORF">METZ01_LOCUS82499</name>
</gene>
<feature type="compositionally biased region" description="Polar residues" evidence="1">
    <location>
        <begin position="101"/>
        <end position="114"/>
    </location>
</feature>
<protein>
    <recommendedName>
        <fullName evidence="2">J domain-containing protein</fullName>
    </recommendedName>
</protein>
<feature type="domain" description="J" evidence="2">
    <location>
        <begin position="3"/>
        <end position="73"/>
    </location>
</feature>
<organism evidence="3">
    <name type="scientific">marine metagenome</name>
    <dbReference type="NCBI Taxonomy" id="408172"/>
    <lineage>
        <taxon>unclassified sequences</taxon>
        <taxon>metagenomes</taxon>
        <taxon>ecological metagenomes</taxon>
    </lineage>
</organism>
<feature type="region of interest" description="Disordered" evidence="1">
    <location>
        <begin position="80"/>
        <end position="120"/>
    </location>
</feature>
<dbReference type="InterPro" id="IPR052763">
    <property type="entry name" value="DnaJ_C4"/>
</dbReference>
<dbReference type="PRINTS" id="PR00625">
    <property type="entry name" value="JDOMAIN"/>
</dbReference>
<dbReference type="CDD" id="cd06257">
    <property type="entry name" value="DnaJ"/>
    <property type="match status" value="1"/>
</dbReference>
<evidence type="ECO:0000256" key="1">
    <source>
        <dbReference type="SAM" id="MobiDB-lite"/>
    </source>
</evidence>
<dbReference type="PANTHER" id="PTHR44825">
    <property type="match status" value="1"/>
</dbReference>
<dbReference type="InterPro" id="IPR018253">
    <property type="entry name" value="DnaJ_domain_CS"/>
</dbReference>
<evidence type="ECO:0000313" key="3">
    <source>
        <dbReference type="EMBL" id="SVA29645.1"/>
    </source>
</evidence>
<dbReference type="PROSITE" id="PS00636">
    <property type="entry name" value="DNAJ_1"/>
    <property type="match status" value="1"/>
</dbReference>
<dbReference type="SMART" id="SM00271">
    <property type="entry name" value="DnaJ"/>
    <property type="match status" value="1"/>
</dbReference>
<reference evidence="3" key="1">
    <citation type="submission" date="2018-05" db="EMBL/GenBank/DDBJ databases">
        <authorList>
            <person name="Lanie J.A."/>
            <person name="Ng W.-L."/>
            <person name="Kazmierczak K.M."/>
            <person name="Andrzejewski T.M."/>
            <person name="Davidsen T.M."/>
            <person name="Wayne K.J."/>
            <person name="Tettelin H."/>
            <person name="Glass J.I."/>
            <person name="Rusch D."/>
            <person name="Podicherti R."/>
            <person name="Tsui H.-C.T."/>
            <person name="Winkler M.E."/>
        </authorList>
    </citation>
    <scope>NUCLEOTIDE SEQUENCE</scope>
</reference>
<dbReference type="EMBL" id="UINC01006790">
    <property type="protein sequence ID" value="SVA29645.1"/>
    <property type="molecule type" value="Genomic_DNA"/>
</dbReference>
<sequence>MENYYKLFEVPNDADISTLRSAFRKKAKSCHPDLFQHVSPEERKNLQKKFVRLSQAYETLADPKKRQLFDLRLRKSSVKAGQQNVKEYRSTSNSSSRRNNFKQNSAFSRSNYKSTSEESGDTLEDLIRDVEEVLGQFGLNFKDPLEMLVDWAREVYQELTGIFNEQEEYNKDHAGSKNKSQNNKHNHNDPLQNIEEELQRLKAKRVKTVSGKRESKHDKSADAEIEQELRSIKKKYKL</sequence>
<dbReference type="PANTHER" id="PTHR44825:SF1">
    <property type="entry name" value="DNAJ HOMOLOG SUBFAMILY C MEMBER 4"/>
    <property type="match status" value="1"/>
</dbReference>
<dbReference type="SUPFAM" id="SSF46565">
    <property type="entry name" value="Chaperone J-domain"/>
    <property type="match status" value="1"/>
</dbReference>